<dbReference type="PANTHER" id="PTHR23226">
    <property type="entry name" value="ZINC FINGER AND SCAN DOMAIN-CONTAINING"/>
    <property type="match status" value="1"/>
</dbReference>
<feature type="domain" description="C2H2-type" evidence="22">
    <location>
        <begin position="463"/>
        <end position="490"/>
    </location>
</feature>
<evidence type="ECO:0000256" key="9">
    <source>
        <dbReference type="ARBA" id="ARBA00022843"/>
    </source>
</evidence>
<evidence type="ECO:0000256" key="5">
    <source>
        <dbReference type="ARBA" id="ARBA00022723"/>
    </source>
</evidence>
<feature type="domain" description="C2H2-type" evidence="22">
    <location>
        <begin position="522"/>
        <end position="550"/>
    </location>
</feature>
<feature type="region of interest" description="Disordered" evidence="21">
    <location>
        <begin position="260"/>
        <end position="282"/>
    </location>
</feature>
<dbReference type="SUPFAM" id="SSF109640">
    <property type="entry name" value="KRAB domain (Kruppel-associated box)"/>
    <property type="match status" value="1"/>
</dbReference>
<feature type="region of interest" description="Disordered" evidence="21">
    <location>
        <begin position="310"/>
        <end position="344"/>
    </location>
</feature>
<evidence type="ECO:0000256" key="1">
    <source>
        <dbReference type="ARBA" id="ARBA00006991"/>
    </source>
</evidence>
<dbReference type="InterPro" id="IPR003309">
    <property type="entry name" value="SCAN_dom"/>
</dbReference>
<feature type="domain" description="C2H2-type" evidence="22">
    <location>
        <begin position="435"/>
        <end position="462"/>
    </location>
</feature>
<evidence type="ECO:0000256" key="6">
    <source>
        <dbReference type="ARBA" id="ARBA00022737"/>
    </source>
</evidence>
<dbReference type="Ensembl" id="ENSPPAT00000045068.1">
    <property type="protein sequence ID" value="ENSPPAP00000022259.1"/>
    <property type="gene ID" value="ENSPPAG00000034326.1"/>
</dbReference>
<feature type="domain" description="SCAN box" evidence="23">
    <location>
        <begin position="42"/>
        <end position="123"/>
    </location>
</feature>
<feature type="domain" description="C2H2-type" evidence="22">
    <location>
        <begin position="553"/>
        <end position="580"/>
    </location>
</feature>
<dbReference type="Proteomes" id="UP000240080">
    <property type="component" value="Chromosome 1"/>
</dbReference>
<keyword evidence="10" id="KW-0805">Transcription regulation</keyword>
<evidence type="ECO:0000259" key="24">
    <source>
        <dbReference type="PROSITE" id="PS50805"/>
    </source>
</evidence>
<dbReference type="PROSITE" id="PS00028">
    <property type="entry name" value="ZINC_FINGER_C2H2_1"/>
    <property type="match status" value="4"/>
</dbReference>
<feature type="region of interest" description="Disordered" evidence="21">
    <location>
        <begin position="485"/>
        <end position="515"/>
    </location>
</feature>
<sequence length="587" mass="67027">MPTALCPRVLAPKESEEPRKMRSPPGENPSPQAELPSPESSRRLFRRFRYQEAAGPREALQRLWDLCGGWLRPERHTKEQILELLVLEQFLAILPREIQSWVRAQEPESGEQAVAAVEALEREPGRPWQWLKHCEDPVVIDDGDSPLDQEQEQLPVEPHSDLAKNQDAQPITLAQCLGLPSRQPSQLSGDPVLQDAFLLQEENVRDTQQVTTLQLPPSRVSPFKDMILCFSEEDWSLLDPAQTGFYGEFIIGEDYGVSMPPNDLAAQPDLSQGEENEPRVPELQDLQGKEVPQVSYLDSPSLQPFQVEERRKREELQVPEFQACPQTTVPQNTYPAGGNPRSLENSLDEEVTIEIVLSSSGDEDSQHGPYCTEELGSPTEKQRSLPASHRSSTEAGGEVQTSKKSYVCPNCGKIFRWRVNFIRHLRSRREREKPHECSVCGELFSDSEDLDGHLESHEAQKPYRCGACGKSFRLNSHLLSHRRIHLQPDRLQPVEKREQEASEDADKGPKEPLENGKAKLSFQCCDCGKAFQRHDHLARHRSHFHLKDKARPFQCRYCVKSFTQNYDLLRHERLHMKRRSKQALNSY</sequence>
<evidence type="ECO:0000256" key="10">
    <source>
        <dbReference type="ARBA" id="ARBA00023015"/>
    </source>
</evidence>
<dbReference type="Pfam" id="PF02023">
    <property type="entry name" value="SCAN"/>
    <property type="match status" value="1"/>
</dbReference>
<evidence type="ECO:0000256" key="2">
    <source>
        <dbReference type="ARBA" id="ARBA00022491"/>
    </source>
</evidence>
<evidence type="ECO:0000256" key="4">
    <source>
        <dbReference type="ARBA" id="ARBA00022553"/>
    </source>
</evidence>
<dbReference type="GeneTree" id="ENSGT00940000161967"/>
<keyword evidence="2" id="KW-0678">Repressor</keyword>
<keyword evidence="7 19" id="KW-0863">Zinc-finger</keyword>
<dbReference type="OMA" id="PWEIQSW"/>
<comment type="subcellular location">
    <subcellularLocation>
        <location evidence="20">Nucleus</location>
    </subcellularLocation>
</comment>
<dbReference type="PROSITE" id="PS50804">
    <property type="entry name" value="SCAN_BOX"/>
    <property type="match status" value="1"/>
</dbReference>
<accession>A0A2R9AY77</accession>
<evidence type="ECO:0000259" key="22">
    <source>
        <dbReference type="PROSITE" id="PS50157"/>
    </source>
</evidence>
<comment type="subunit">
    <text evidence="16">Interacts (via zinc-fingers) with JARID2. Interacts with NSD1.</text>
</comment>
<evidence type="ECO:0000256" key="3">
    <source>
        <dbReference type="ARBA" id="ARBA00022499"/>
    </source>
</evidence>
<proteinExistence type="inferred from homology"/>
<feature type="region of interest" description="Disordered" evidence="21">
    <location>
        <begin position="1"/>
        <end position="40"/>
    </location>
</feature>
<dbReference type="EMBL" id="AJFE02050958">
    <property type="status" value="NOT_ANNOTATED_CDS"/>
    <property type="molecule type" value="Genomic_DNA"/>
</dbReference>
<evidence type="ECO:0000256" key="17">
    <source>
        <dbReference type="ARBA" id="ARBA00067752"/>
    </source>
</evidence>
<name>A0A2R9AY77_PANPA</name>
<reference evidence="25 26" key="1">
    <citation type="journal article" date="2012" name="Nature">
        <title>The bonobo genome compared with the chimpanzee and human genomes.</title>
        <authorList>
            <person name="Prufer K."/>
            <person name="Munch K."/>
            <person name="Hellmann I."/>
            <person name="Akagi K."/>
            <person name="Miller J.R."/>
            <person name="Walenz B."/>
            <person name="Koren S."/>
            <person name="Sutton G."/>
            <person name="Kodira C."/>
            <person name="Winer R."/>
            <person name="Knight J.R."/>
            <person name="Mullikin J.C."/>
            <person name="Meader S.J."/>
            <person name="Ponting C.P."/>
            <person name="Lunter G."/>
            <person name="Higashino S."/>
            <person name="Hobolth A."/>
            <person name="Dutheil J."/>
            <person name="Karakoc E."/>
            <person name="Alkan C."/>
            <person name="Sajjadian S."/>
            <person name="Catacchio C.R."/>
            <person name="Ventura M."/>
            <person name="Marques-Bonet T."/>
            <person name="Eichler E.E."/>
            <person name="Andre C."/>
            <person name="Atencia R."/>
            <person name="Mugisha L."/>
            <person name="Junhold J."/>
            <person name="Patterson N."/>
            <person name="Siebauer M."/>
            <person name="Good J.M."/>
            <person name="Fischer A."/>
            <person name="Ptak S.E."/>
            <person name="Lachmann M."/>
            <person name="Symer D.E."/>
            <person name="Mailund T."/>
            <person name="Schierup M.H."/>
            <person name="Andres A.M."/>
            <person name="Kelso J."/>
            <person name="Paabo S."/>
        </authorList>
    </citation>
    <scope>NUCLEOTIDE SEQUENCE [LARGE SCALE GENOMIC DNA]</scope>
</reference>
<dbReference type="FunFam" id="3.30.160.60:FF:005126">
    <property type="match status" value="1"/>
</dbReference>
<keyword evidence="11" id="KW-0238">DNA-binding</keyword>
<dbReference type="InterPro" id="IPR013087">
    <property type="entry name" value="Znf_C2H2_type"/>
</dbReference>
<comment type="similarity">
    <text evidence="1">Belongs to the krueppel C2H2-type zinc-finger protein family.</text>
</comment>
<evidence type="ECO:0000259" key="23">
    <source>
        <dbReference type="PROSITE" id="PS50804"/>
    </source>
</evidence>
<dbReference type="Gene3D" id="3.30.160.60">
    <property type="entry name" value="Classic Zinc Finger"/>
    <property type="match status" value="4"/>
</dbReference>
<dbReference type="SUPFAM" id="SSF57667">
    <property type="entry name" value="beta-beta-alpha zinc fingers"/>
    <property type="match status" value="3"/>
</dbReference>
<feature type="compositionally biased region" description="Polar residues" evidence="21">
    <location>
        <begin position="389"/>
        <end position="399"/>
    </location>
</feature>
<dbReference type="GO" id="GO:0005634">
    <property type="term" value="C:nucleus"/>
    <property type="evidence" value="ECO:0007669"/>
    <property type="project" value="UniProtKB-SubCell"/>
</dbReference>
<feature type="domain" description="C2H2-type" evidence="22">
    <location>
        <begin position="406"/>
        <end position="434"/>
    </location>
</feature>
<feature type="domain" description="KRAB" evidence="24">
    <location>
        <begin position="221"/>
        <end position="291"/>
    </location>
</feature>
<dbReference type="Gene3D" id="1.10.4020.10">
    <property type="entry name" value="DNA breaking-rejoining enzymes"/>
    <property type="match status" value="1"/>
</dbReference>
<dbReference type="STRING" id="9597.ENSPPAP00000022259"/>
<organism evidence="25 26">
    <name type="scientific">Pan paniscus</name>
    <name type="common">Pygmy chimpanzee</name>
    <name type="synonym">Bonobo</name>
    <dbReference type="NCBI Taxonomy" id="9597"/>
    <lineage>
        <taxon>Eukaryota</taxon>
        <taxon>Metazoa</taxon>
        <taxon>Chordata</taxon>
        <taxon>Craniata</taxon>
        <taxon>Vertebrata</taxon>
        <taxon>Euteleostomi</taxon>
        <taxon>Mammalia</taxon>
        <taxon>Eutheria</taxon>
        <taxon>Euarchontoglires</taxon>
        <taxon>Primates</taxon>
        <taxon>Haplorrhini</taxon>
        <taxon>Catarrhini</taxon>
        <taxon>Hominidae</taxon>
        <taxon>Pan</taxon>
    </lineage>
</organism>
<dbReference type="Pfam" id="PF01352">
    <property type="entry name" value="KRAB"/>
    <property type="match status" value="1"/>
</dbReference>
<dbReference type="SMART" id="SM00431">
    <property type="entry name" value="SCAN"/>
    <property type="match status" value="1"/>
</dbReference>
<evidence type="ECO:0000313" key="25">
    <source>
        <dbReference type="Ensembl" id="ENSPPAP00000022259.1"/>
    </source>
</evidence>
<keyword evidence="8" id="KW-0862">Zinc</keyword>
<dbReference type="SMART" id="SM00355">
    <property type="entry name" value="ZnF_C2H2"/>
    <property type="match status" value="5"/>
</dbReference>
<feature type="compositionally biased region" description="Basic and acidic residues" evidence="21">
    <location>
        <begin position="11"/>
        <end position="20"/>
    </location>
</feature>
<gene>
    <name evidence="25" type="primary">ZNF496</name>
</gene>
<feature type="compositionally biased region" description="Basic and acidic residues" evidence="21">
    <location>
        <begin position="486"/>
        <end position="515"/>
    </location>
</feature>
<dbReference type="InterPro" id="IPR001909">
    <property type="entry name" value="KRAB"/>
</dbReference>
<evidence type="ECO:0000256" key="16">
    <source>
        <dbReference type="ARBA" id="ARBA00062518"/>
    </source>
</evidence>
<dbReference type="Pfam" id="PF00096">
    <property type="entry name" value="zf-C2H2"/>
    <property type="match status" value="3"/>
</dbReference>
<dbReference type="CDD" id="cd07765">
    <property type="entry name" value="KRAB_A-box"/>
    <property type="match status" value="1"/>
</dbReference>
<dbReference type="Bgee" id="ENSPPAG00000034326">
    <property type="expression patterns" value="Expressed in cerebellum and 6 other cell types or tissues"/>
</dbReference>
<feature type="compositionally biased region" description="Polar residues" evidence="21">
    <location>
        <begin position="324"/>
        <end position="334"/>
    </location>
</feature>
<keyword evidence="26" id="KW-1185">Reference proteome</keyword>
<dbReference type="PANTHER" id="PTHR23226:SF180">
    <property type="entry name" value="ZINC FINGER PROTEIN 496"/>
    <property type="match status" value="1"/>
</dbReference>
<dbReference type="EMBL" id="AJFE02050960">
    <property type="status" value="NOT_ANNOTATED_CDS"/>
    <property type="molecule type" value="Genomic_DNA"/>
</dbReference>
<dbReference type="InterPro" id="IPR036236">
    <property type="entry name" value="Znf_C2H2_sf"/>
</dbReference>
<dbReference type="PROSITE" id="PS50805">
    <property type="entry name" value="KRAB"/>
    <property type="match status" value="1"/>
</dbReference>
<dbReference type="AlphaFoldDB" id="A0A2R9AY77"/>
<dbReference type="InterPro" id="IPR036051">
    <property type="entry name" value="KRAB_dom_sf"/>
</dbReference>
<dbReference type="GO" id="GO:0008270">
    <property type="term" value="F:zinc ion binding"/>
    <property type="evidence" value="ECO:0007669"/>
    <property type="project" value="UniProtKB-KW"/>
</dbReference>
<dbReference type="FunFam" id="1.10.4020.10:FF:000001">
    <property type="entry name" value="zinc finger protein 263 isoform X1"/>
    <property type="match status" value="1"/>
</dbReference>
<dbReference type="SUPFAM" id="SSF47353">
    <property type="entry name" value="Retrovirus capsid dimerization domain-like"/>
    <property type="match status" value="1"/>
</dbReference>
<keyword evidence="14 20" id="KW-0539">Nucleus</keyword>
<dbReference type="EMBL" id="AJFE02050959">
    <property type="status" value="NOT_ANNOTATED_CDS"/>
    <property type="molecule type" value="Genomic_DNA"/>
</dbReference>
<dbReference type="FunFam" id="3.30.160.60:FF:001758">
    <property type="entry name" value="Zinc finger protein 496"/>
    <property type="match status" value="1"/>
</dbReference>
<keyword evidence="12" id="KW-0010">Activator</keyword>
<comment type="function">
    <text evidence="15">DNA-binding transcription factor that can both act as an activator and a repressor.</text>
</comment>
<evidence type="ECO:0000256" key="8">
    <source>
        <dbReference type="ARBA" id="ARBA00022833"/>
    </source>
</evidence>
<evidence type="ECO:0000256" key="13">
    <source>
        <dbReference type="ARBA" id="ARBA00023163"/>
    </source>
</evidence>
<evidence type="ECO:0000256" key="19">
    <source>
        <dbReference type="PROSITE-ProRule" id="PRU00042"/>
    </source>
</evidence>
<keyword evidence="4" id="KW-0597">Phosphoprotein</keyword>
<dbReference type="EMBL" id="AJFE02050961">
    <property type="status" value="NOT_ANNOTATED_CDS"/>
    <property type="molecule type" value="Genomic_DNA"/>
</dbReference>
<dbReference type="InterPro" id="IPR038269">
    <property type="entry name" value="SCAN_sf"/>
</dbReference>
<keyword evidence="9" id="KW-0832">Ubl conjugation</keyword>
<keyword evidence="5" id="KW-0479">Metal-binding</keyword>
<evidence type="ECO:0000256" key="11">
    <source>
        <dbReference type="ARBA" id="ARBA00023125"/>
    </source>
</evidence>
<dbReference type="FunFam" id="3.30.160.60:FF:001512">
    <property type="entry name" value="Zinc finger protein 496"/>
    <property type="match status" value="1"/>
</dbReference>
<evidence type="ECO:0000256" key="18">
    <source>
        <dbReference type="ARBA" id="ARBA00082844"/>
    </source>
</evidence>
<dbReference type="GO" id="GO:0000981">
    <property type="term" value="F:DNA-binding transcription factor activity, RNA polymerase II-specific"/>
    <property type="evidence" value="ECO:0007669"/>
    <property type="project" value="TreeGrafter"/>
</dbReference>
<evidence type="ECO:0000256" key="20">
    <source>
        <dbReference type="PROSITE-ProRule" id="PRU00187"/>
    </source>
</evidence>
<dbReference type="FunFam" id="3.30.160.60:FF:001511">
    <property type="entry name" value="Zinc finger protein 496"/>
    <property type="match status" value="1"/>
</dbReference>
<keyword evidence="6" id="KW-0677">Repeat</keyword>
<keyword evidence="13" id="KW-0804">Transcription</keyword>
<feature type="region of interest" description="Disordered" evidence="21">
    <location>
        <begin position="358"/>
        <end position="399"/>
    </location>
</feature>
<reference evidence="25" key="3">
    <citation type="submission" date="2025-09" db="UniProtKB">
        <authorList>
            <consortium name="Ensembl"/>
        </authorList>
    </citation>
    <scope>IDENTIFICATION</scope>
</reference>
<evidence type="ECO:0000256" key="15">
    <source>
        <dbReference type="ARBA" id="ARBA00059498"/>
    </source>
</evidence>
<dbReference type="PROSITE" id="PS50157">
    <property type="entry name" value="ZINC_FINGER_C2H2_2"/>
    <property type="match status" value="5"/>
</dbReference>
<evidence type="ECO:0000256" key="12">
    <source>
        <dbReference type="ARBA" id="ARBA00023159"/>
    </source>
</evidence>
<evidence type="ECO:0000256" key="7">
    <source>
        <dbReference type="ARBA" id="ARBA00022771"/>
    </source>
</evidence>
<evidence type="ECO:0000256" key="21">
    <source>
        <dbReference type="SAM" id="MobiDB-lite"/>
    </source>
</evidence>
<evidence type="ECO:0000313" key="26">
    <source>
        <dbReference type="Proteomes" id="UP000240080"/>
    </source>
</evidence>
<keyword evidence="3" id="KW-1017">Isopeptide bond</keyword>
<protein>
    <recommendedName>
        <fullName evidence="17">Zinc finger protein 496</fullName>
    </recommendedName>
    <alternativeName>
        <fullName evidence="18">Zinc finger protein with KRAB and SCAN domains 17</fullName>
    </alternativeName>
</protein>
<dbReference type="CDD" id="cd07936">
    <property type="entry name" value="SCAN"/>
    <property type="match status" value="1"/>
</dbReference>
<dbReference type="GO" id="GO:0000978">
    <property type="term" value="F:RNA polymerase II cis-regulatory region sequence-specific DNA binding"/>
    <property type="evidence" value="ECO:0007669"/>
    <property type="project" value="TreeGrafter"/>
</dbReference>
<evidence type="ECO:0000256" key="14">
    <source>
        <dbReference type="ARBA" id="ARBA00023242"/>
    </source>
</evidence>
<reference evidence="25" key="2">
    <citation type="submission" date="2025-08" db="UniProtKB">
        <authorList>
            <consortium name="Ensembl"/>
        </authorList>
    </citation>
    <scope>IDENTIFICATION</scope>
</reference>